<proteinExistence type="predicted"/>
<dbReference type="RefSeq" id="WP_184255296.1">
    <property type="nucleotide sequence ID" value="NZ_JACHIH010000004.1"/>
</dbReference>
<name>A0A7W7Z1T0_9BRAD</name>
<protein>
    <submittedName>
        <fullName evidence="1">Uncharacterized protein</fullName>
    </submittedName>
</protein>
<organism evidence="1 2">
    <name type="scientific">Rhodopseudomonas rhenobacensis</name>
    <dbReference type="NCBI Taxonomy" id="87461"/>
    <lineage>
        <taxon>Bacteria</taxon>
        <taxon>Pseudomonadati</taxon>
        <taxon>Pseudomonadota</taxon>
        <taxon>Alphaproteobacteria</taxon>
        <taxon>Hyphomicrobiales</taxon>
        <taxon>Nitrobacteraceae</taxon>
        <taxon>Rhodopseudomonas</taxon>
    </lineage>
</organism>
<dbReference type="EMBL" id="JACHIH010000004">
    <property type="protein sequence ID" value="MBB5046436.1"/>
    <property type="molecule type" value="Genomic_DNA"/>
</dbReference>
<gene>
    <name evidence="1" type="ORF">HNR60_001181</name>
</gene>
<evidence type="ECO:0000313" key="2">
    <source>
        <dbReference type="Proteomes" id="UP000542353"/>
    </source>
</evidence>
<evidence type="ECO:0000313" key="1">
    <source>
        <dbReference type="EMBL" id="MBB5046436.1"/>
    </source>
</evidence>
<dbReference type="Proteomes" id="UP000542353">
    <property type="component" value="Unassembled WGS sequence"/>
</dbReference>
<dbReference type="AlphaFoldDB" id="A0A7W7Z1T0"/>
<accession>A0A7W7Z1T0</accession>
<sequence>MPTDLEKLTELARKIVMTPQEQEDQRRSFAYGSALIENENITKEAIARAADEMSQGRKQIVDQRSDAQV</sequence>
<keyword evidence="2" id="KW-1185">Reference proteome</keyword>
<reference evidence="1 2" key="1">
    <citation type="submission" date="2020-08" db="EMBL/GenBank/DDBJ databases">
        <title>Genomic Encyclopedia of Type Strains, Phase IV (KMG-IV): sequencing the most valuable type-strain genomes for metagenomic binning, comparative biology and taxonomic classification.</title>
        <authorList>
            <person name="Goeker M."/>
        </authorList>
    </citation>
    <scope>NUCLEOTIDE SEQUENCE [LARGE SCALE GENOMIC DNA]</scope>
    <source>
        <strain evidence="1 2">DSM 12706</strain>
    </source>
</reference>
<comment type="caution">
    <text evidence="1">The sequence shown here is derived from an EMBL/GenBank/DDBJ whole genome shotgun (WGS) entry which is preliminary data.</text>
</comment>